<feature type="chain" id="PRO_5001758912" description="Ysc84 actin-binding domain-containing protein" evidence="1">
    <location>
        <begin position="27"/>
        <end position="184"/>
    </location>
</feature>
<dbReference type="RefSeq" id="WP_020583766.1">
    <property type="nucleotide sequence ID" value="NZ_JOJP01000001.1"/>
</dbReference>
<sequence length="184" mass="19825">MNVQVRFLLSALLTTIMMFPVMPVEAASKKELDATVNEALEKLYKERPAAKELGEQAEGILVFPSVKKGGLGAIGGGYGEGALLIDGNTRDYYRTVSASYGFQLGFQARTEIIMFMTSSALVNFQNSWGWEVGVDGGVAIAEFGAGGSIKSETLMHPVIGFILDSKGLMYNLTLEGSKITKIEK</sequence>
<evidence type="ECO:0000313" key="4">
    <source>
        <dbReference type="Proteomes" id="UP000027997"/>
    </source>
</evidence>
<dbReference type="InterPro" id="IPR007461">
    <property type="entry name" value="Ysc84_actin-binding"/>
</dbReference>
<dbReference type="EMBL" id="JOJP01000001">
    <property type="protein sequence ID" value="KEI72319.1"/>
    <property type="molecule type" value="Genomic_DNA"/>
</dbReference>
<proteinExistence type="predicted"/>
<keyword evidence="4" id="KW-1185">Reference proteome</keyword>
<dbReference type="Pfam" id="PF04366">
    <property type="entry name" value="Ysc84"/>
    <property type="match status" value="1"/>
</dbReference>
<dbReference type="STRING" id="305900.GV64_17710"/>
<keyword evidence="1" id="KW-0732">Signal</keyword>
<comment type="caution">
    <text evidence="3">The sequence shown here is derived from an EMBL/GenBank/DDBJ whole genome shotgun (WGS) entry which is preliminary data.</text>
</comment>
<name>A0A081KDU3_9GAMM</name>
<gene>
    <name evidence="3" type="ORF">GV64_17710</name>
</gene>
<reference evidence="3 4" key="1">
    <citation type="submission" date="2014-06" db="EMBL/GenBank/DDBJ databases">
        <title>Whole Genome Sequences of Three Symbiotic Endozoicomonas Bacteria.</title>
        <authorList>
            <person name="Neave M.J."/>
            <person name="Apprill A."/>
            <person name="Voolstra C.R."/>
        </authorList>
    </citation>
    <scope>NUCLEOTIDE SEQUENCE [LARGE SCALE GENOMIC DNA]</scope>
    <source>
        <strain evidence="3 4">DSM 22380</strain>
    </source>
</reference>
<dbReference type="Proteomes" id="UP000027997">
    <property type="component" value="Unassembled WGS sequence"/>
</dbReference>
<evidence type="ECO:0000259" key="2">
    <source>
        <dbReference type="Pfam" id="PF04366"/>
    </source>
</evidence>
<organism evidence="3 4">
    <name type="scientific">Endozoicomonas elysicola</name>
    <dbReference type="NCBI Taxonomy" id="305900"/>
    <lineage>
        <taxon>Bacteria</taxon>
        <taxon>Pseudomonadati</taxon>
        <taxon>Pseudomonadota</taxon>
        <taxon>Gammaproteobacteria</taxon>
        <taxon>Oceanospirillales</taxon>
        <taxon>Endozoicomonadaceae</taxon>
        <taxon>Endozoicomonas</taxon>
    </lineage>
</organism>
<protein>
    <recommendedName>
        <fullName evidence="2">Ysc84 actin-binding domain-containing protein</fullName>
    </recommendedName>
</protein>
<accession>A0A081KDU3</accession>
<feature type="signal peptide" evidence="1">
    <location>
        <begin position="1"/>
        <end position="26"/>
    </location>
</feature>
<evidence type="ECO:0000313" key="3">
    <source>
        <dbReference type="EMBL" id="KEI72319.1"/>
    </source>
</evidence>
<evidence type="ECO:0000256" key="1">
    <source>
        <dbReference type="SAM" id="SignalP"/>
    </source>
</evidence>
<feature type="domain" description="Ysc84 actin-binding" evidence="2">
    <location>
        <begin position="98"/>
        <end position="181"/>
    </location>
</feature>
<dbReference type="AlphaFoldDB" id="A0A081KDU3"/>
<dbReference type="eggNOG" id="COG2930">
    <property type="taxonomic scope" value="Bacteria"/>
</dbReference>